<keyword evidence="3 6" id="KW-0812">Transmembrane</keyword>
<comment type="caution">
    <text evidence="7">The sequence shown here is derived from an EMBL/GenBank/DDBJ whole genome shotgun (WGS) entry which is preliminary data.</text>
</comment>
<dbReference type="EMBL" id="PEWV01000079">
    <property type="protein sequence ID" value="PIU40775.1"/>
    <property type="molecule type" value="Genomic_DNA"/>
</dbReference>
<accession>A0A2J0KQT2</accession>
<protein>
    <recommendedName>
        <fullName evidence="9">YjgP/YjgQ family permease</fullName>
    </recommendedName>
</protein>
<dbReference type="AlphaFoldDB" id="A0A2J0KQT2"/>
<organism evidence="7 8">
    <name type="scientific">Candidatus Aquitaenariimonas noxiae</name>
    <dbReference type="NCBI Taxonomy" id="1974741"/>
    <lineage>
        <taxon>Bacteria</taxon>
        <taxon>Pseudomonadati</taxon>
        <taxon>Candidatus Omnitrophota</taxon>
        <taxon>Candidatus Aquitaenariimonas</taxon>
    </lineage>
</organism>
<feature type="transmembrane region" description="Helical" evidence="6">
    <location>
        <begin position="350"/>
        <end position="373"/>
    </location>
</feature>
<keyword evidence="5 6" id="KW-0472">Membrane</keyword>
<evidence type="ECO:0000313" key="8">
    <source>
        <dbReference type="Proteomes" id="UP000230052"/>
    </source>
</evidence>
<keyword evidence="2" id="KW-1003">Cell membrane</keyword>
<evidence type="ECO:0000256" key="1">
    <source>
        <dbReference type="ARBA" id="ARBA00004651"/>
    </source>
</evidence>
<evidence type="ECO:0000256" key="4">
    <source>
        <dbReference type="ARBA" id="ARBA00022989"/>
    </source>
</evidence>
<evidence type="ECO:0000256" key="3">
    <source>
        <dbReference type="ARBA" id="ARBA00022692"/>
    </source>
</evidence>
<name>A0A2J0KQT2_9BACT</name>
<feature type="transmembrane region" description="Helical" evidence="6">
    <location>
        <begin position="21"/>
        <end position="43"/>
    </location>
</feature>
<gene>
    <name evidence="7" type="ORF">COS99_08825</name>
</gene>
<comment type="subcellular location">
    <subcellularLocation>
        <location evidence="1">Cell membrane</location>
        <topology evidence="1">Multi-pass membrane protein</topology>
    </subcellularLocation>
</comment>
<proteinExistence type="predicted"/>
<evidence type="ECO:0000256" key="6">
    <source>
        <dbReference type="SAM" id="Phobius"/>
    </source>
</evidence>
<dbReference type="PANTHER" id="PTHR33529:SF6">
    <property type="entry name" value="YJGP_YJGQ FAMILY PERMEASE"/>
    <property type="match status" value="1"/>
</dbReference>
<reference evidence="7 8" key="1">
    <citation type="submission" date="2017-09" db="EMBL/GenBank/DDBJ databases">
        <title>Depth-based differentiation of microbial function through sediment-hosted aquifers and enrichment of novel symbionts in the deep terrestrial subsurface.</title>
        <authorList>
            <person name="Probst A.J."/>
            <person name="Ladd B."/>
            <person name="Jarett J.K."/>
            <person name="Geller-Mcgrath D.E."/>
            <person name="Sieber C.M."/>
            <person name="Emerson J.B."/>
            <person name="Anantharaman K."/>
            <person name="Thomas B.C."/>
            <person name="Malmstrom R."/>
            <person name="Stieglmeier M."/>
            <person name="Klingl A."/>
            <person name="Woyke T."/>
            <person name="Ryan C.M."/>
            <person name="Banfield J.F."/>
        </authorList>
    </citation>
    <scope>NUCLEOTIDE SEQUENCE [LARGE SCALE GENOMIC DNA]</scope>
    <source>
        <strain evidence="7">CG07_land_8_20_14_0_80_42_15</strain>
    </source>
</reference>
<feature type="transmembrane region" description="Helical" evidence="6">
    <location>
        <begin position="295"/>
        <end position="313"/>
    </location>
</feature>
<dbReference type="GO" id="GO:0015920">
    <property type="term" value="P:lipopolysaccharide transport"/>
    <property type="evidence" value="ECO:0007669"/>
    <property type="project" value="TreeGrafter"/>
</dbReference>
<dbReference type="InterPro" id="IPR005495">
    <property type="entry name" value="LptG/LptF_permease"/>
</dbReference>
<dbReference type="Proteomes" id="UP000230052">
    <property type="component" value="Unassembled WGS sequence"/>
</dbReference>
<evidence type="ECO:0000256" key="5">
    <source>
        <dbReference type="ARBA" id="ARBA00023136"/>
    </source>
</evidence>
<feature type="transmembrane region" description="Helical" evidence="6">
    <location>
        <begin position="320"/>
        <end position="338"/>
    </location>
</feature>
<evidence type="ECO:0008006" key="9">
    <source>
        <dbReference type="Google" id="ProtNLM"/>
    </source>
</evidence>
<evidence type="ECO:0000313" key="7">
    <source>
        <dbReference type="EMBL" id="PIU40775.1"/>
    </source>
</evidence>
<dbReference type="Pfam" id="PF03739">
    <property type="entry name" value="LptF_LptG"/>
    <property type="match status" value="1"/>
</dbReference>
<dbReference type="PANTHER" id="PTHR33529">
    <property type="entry name" value="SLR0882 PROTEIN-RELATED"/>
    <property type="match status" value="1"/>
</dbReference>
<dbReference type="GO" id="GO:0043190">
    <property type="term" value="C:ATP-binding cassette (ABC) transporter complex"/>
    <property type="evidence" value="ECO:0007669"/>
    <property type="project" value="TreeGrafter"/>
</dbReference>
<feature type="transmembrane region" description="Helical" evidence="6">
    <location>
        <begin position="63"/>
        <end position="85"/>
    </location>
</feature>
<sequence length="379" mass="42351">MPGSRKGIKIMRILRNYILKELIGPFFLSIIVFTFVLLIGNLLKLADLIITKGVDVVSVARLFFYLLPYLLSYTIPMATLTACLLGFGRLASDNEITAIRASGISIFRIATPVIIMSIIISLFLIPLNDQLIPKARFISRSILKEIGMKRPTAFLEAGTFIKDFENYIIFIYAIEGNKLRNIRIYQPQEGKQTRTVVAEEGEIIPIPEKNIIKLKLINGTSDEPDPRNPENFCKLNFKTYYMTLNSTEVTDSGKLEKKPKEMSLSELEIECEKMKKAGISKDDLGHIFTEIHKKISLSFAPLAFVLIGIPIAIKTRRGERTIGFGISLAIIVIYWVILAGTTACSLKGSIPAWLAMWTPNIVFASFGILMLCFTGDKGA</sequence>
<evidence type="ECO:0000256" key="2">
    <source>
        <dbReference type="ARBA" id="ARBA00022475"/>
    </source>
</evidence>
<feature type="transmembrane region" description="Helical" evidence="6">
    <location>
        <begin position="106"/>
        <end position="127"/>
    </location>
</feature>
<keyword evidence="4 6" id="KW-1133">Transmembrane helix</keyword>